<evidence type="ECO:0000313" key="1">
    <source>
        <dbReference type="EMBL" id="TXJ43985.1"/>
    </source>
</evidence>
<organism evidence="1 2">
    <name type="scientific">Brachyspira pilosicoli</name>
    <name type="common">Serpulina pilosicoli</name>
    <dbReference type="NCBI Taxonomy" id="52584"/>
    <lineage>
        <taxon>Bacteria</taxon>
        <taxon>Pseudomonadati</taxon>
        <taxon>Spirochaetota</taxon>
        <taxon>Spirochaetia</taxon>
        <taxon>Brachyspirales</taxon>
        <taxon>Brachyspiraceae</taxon>
        <taxon>Brachyspira</taxon>
    </lineage>
</organism>
<proteinExistence type="predicted"/>
<reference evidence="1 2" key="1">
    <citation type="journal article" date="1992" name="Lakartidningen">
        <title>[Penicillin V and not amoxicillin is the first choice preparation in acute otitis].</title>
        <authorList>
            <person name="Kamme C."/>
            <person name="Lundgren K."/>
            <person name="Prellner K."/>
        </authorList>
    </citation>
    <scope>NUCLEOTIDE SEQUENCE [LARGE SCALE GENOMIC DNA]</scope>
    <source>
        <strain evidence="1 2">PC5538III-hc</strain>
    </source>
</reference>
<name>A0A5C8F155_BRAPL</name>
<comment type="caution">
    <text evidence="1">The sequence shown here is derived from an EMBL/GenBank/DDBJ whole genome shotgun (WGS) entry which is preliminary data.</text>
</comment>
<accession>A0A5C8F155</accession>
<sequence length="98" mass="11695">MFMNKEYFEILKKEFYYPDDKTISININSSIEPLSGIEQLIYANSFLNNIIKNKNNEFSDEDIEIAREIQNRINRLVSKVLDKSIYSFKEVRIMLIYS</sequence>
<dbReference type="EMBL" id="SAXY01000025">
    <property type="protein sequence ID" value="TXJ43985.1"/>
    <property type="molecule type" value="Genomic_DNA"/>
</dbReference>
<gene>
    <name evidence="1" type="ORF">EPJ72_03895</name>
</gene>
<dbReference type="AlphaFoldDB" id="A0A5C8F155"/>
<protein>
    <submittedName>
        <fullName evidence="1">Uncharacterized protein</fullName>
    </submittedName>
</protein>
<evidence type="ECO:0000313" key="2">
    <source>
        <dbReference type="Proteomes" id="UP000323176"/>
    </source>
</evidence>
<dbReference type="Proteomes" id="UP000323176">
    <property type="component" value="Unassembled WGS sequence"/>
</dbReference>